<dbReference type="InterPro" id="IPR056855">
    <property type="entry name" value="ATP-grasp_IQCH"/>
</dbReference>
<dbReference type="Pfam" id="PF24923">
    <property type="entry name" value="ATP-grasp_IQCH"/>
    <property type="match status" value="1"/>
</dbReference>
<dbReference type="OrthoDB" id="2117703at2759"/>
<evidence type="ECO:0000256" key="1">
    <source>
        <dbReference type="SAM" id="MobiDB-lite"/>
    </source>
</evidence>
<dbReference type="GeneID" id="103026208"/>
<evidence type="ECO:0000313" key="4">
    <source>
        <dbReference type="Ensembl" id="ENSAMXP00005047463.1"/>
    </source>
</evidence>
<name>A0A8B9LAX0_ASTMX</name>
<dbReference type="Proteomes" id="UP000694621">
    <property type="component" value="Unplaced"/>
</dbReference>
<reference evidence="3 6" key="1">
    <citation type="submission" date="2021-07" db="EMBL/GenBank/DDBJ databases">
        <authorList>
            <person name="Imarazene B."/>
            <person name="Zahm M."/>
            <person name="Klopp C."/>
            <person name="Cabau C."/>
            <person name="Beille S."/>
            <person name="Jouanno E."/>
            <person name="Castinel A."/>
            <person name="Lluch J."/>
            <person name="Gil L."/>
            <person name="Kuchtly C."/>
            <person name="Lopez Roques C."/>
            <person name="Donnadieu C."/>
            <person name="Parrinello H."/>
            <person name="Journot L."/>
            <person name="Du K."/>
            <person name="Schartl M."/>
            <person name="Retaux S."/>
            <person name="Guiguen Y."/>
        </authorList>
    </citation>
    <scope>NUCLEOTIDE SEQUENCE [LARGE SCALE GENOMIC DNA]</scope>
    <source>
        <strain evidence="3">Pach_M1</strain>
        <tissue evidence="3">Testis</tissue>
    </source>
</reference>
<dbReference type="PANTHER" id="PTHR14465">
    <property type="entry name" value="IQ DOMAIN-CONTAINING PROTEIN H"/>
    <property type="match status" value="1"/>
</dbReference>
<organism evidence="4 5">
    <name type="scientific">Astyanax mexicanus</name>
    <name type="common">Blind cave fish</name>
    <name type="synonym">Astyanax fasciatus mexicanus</name>
    <dbReference type="NCBI Taxonomy" id="7994"/>
    <lineage>
        <taxon>Eukaryota</taxon>
        <taxon>Metazoa</taxon>
        <taxon>Chordata</taxon>
        <taxon>Craniata</taxon>
        <taxon>Vertebrata</taxon>
        <taxon>Euteleostomi</taxon>
        <taxon>Actinopterygii</taxon>
        <taxon>Neopterygii</taxon>
        <taxon>Teleostei</taxon>
        <taxon>Ostariophysi</taxon>
        <taxon>Characiformes</taxon>
        <taxon>Characoidei</taxon>
        <taxon>Acestrorhamphidae</taxon>
        <taxon>Acestrorhamphinae</taxon>
        <taxon>Astyanax</taxon>
    </lineage>
</organism>
<dbReference type="Ensembl" id="ENSAMXT00005051534.1">
    <property type="protein sequence ID" value="ENSAMXP00005047463.1"/>
    <property type="gene ID" value="ENSAMXG00005021780.1"/>
</dbReference>
<dbReference type="AlphaFoldDB" id="A0A8B9LAX0"/>
<dbReference type="InterPro" id="IPR038752">
    <property type="entry name" value="IQCH"/>
</dbReference>
<evidence type="ECO:0000313" key="6">
    <source>
        <dbReference type="Proteomes" id="UP000752171"/>
    </source>
</evidence>
<gene>
    <name evidence="4" type="primary">iqch</name>
    <name evidence="3" type="synonym">IQCH</name>
    <name evidence="3" type="ORF">AMEX_G12297</name>
</gene>
<protein>
    <submittedName>
        <fullName evidence="3">IQ domain-containing protein H</fullName>
    </submittedName>
</protein>
<dbReference type="CTD" id="64799"/>
<dbReference type="Proteomes" id="UP000752171">
    <property type="component" value="Unassembled WGS sequence"/>
</dbReference>
<dbReference type="EMBL" id="JAICCE010000009">
    <property type="protein sequence ID" value="KAG9273194.1"/>
    <property type="molecule type" value="Genomic_DNA"/>
</dbReference>
<evidence type="ECO:0000313" key="3">
    <source>
        <dbReference type="EMBL" id="KAG9273194.1"/>
    </source>
</evidence>
<dbReference type="PANTHER" id="PTHR14465:SF0">
    <property type="entry name" value="IQ DOMAIN-CONTAINING PROTEIN H"/>
    <property type="match status" value="1"/>
</dbReference>
<evidence type="ECO:0000259" key="2">
    <source>
        <dbReference type="Pfam" id="PF24923"/>
    </source>
</evidence>
<reference evidence="4" key="2">
    <citation type="submission" date="2025-05" db="UniProtKB">
        <authorList>
            <consortium name="Ensembl"/>
        </authorList>
    </citation>
    <scope>IDENTIFICATION</scope>
</reference>
<sequence length="1044" mass="116546">MADTVQTGDEVGRILVKVQNDLSQLKKSLSRVIISEPGETLDIQVLDAAISRTEIGIKKHAEEYLKTVNKQVSTLPIIEDNKKKTRKIAKWQPSPESIPNLLPQKYMIVGASPGEKHKAAFAMRLLYNPSHPKNRELIHQNYGIQLPDLQKKTGSNVGAKKVDTSPKVGSSAVVPAEVRNNNLHLCPNDMKADIASPEKQDPPPSAADLCLQTFVKPKDSSPSKIGMFERAGKRQTDVNQSKDIVQAHRISHLHRPPTWTITTPPPTAASDSKLPQGPARLSPLSPQCAPALPPVPISKHCFSIVDGRIDPCCTEFCAFKKQYCLCWGPLMEALWRLEQLMQEYAVPHARVCDQRLVALMQTGELDWGGGGVGHLLSVLENQEEVWELMRRPGQRYRGEGGRQAAAERIQASWRCHQARTAYLRQQRRKWAAETIAISWLLHAQVGRVRKSLQATRLRQLENYRSRAEYLADNWKHLSTSRRTIIHVPSLGYSEQQRRSLTGFDILQNTQMGRLCDIRDENIEVIYVCPVRLGEDLLHYYTQLLGLQGAVETGDLSAVPASSAKRFTILTPEAYQHFPNHNMCVSTLLKYSPRTLRRIKDLIQGKHAYIVSGVPHMDDLAVADELGVPVLGPEPAVAQLYGTKSGARRIFTSAGVSVPPGHGDIYTLQQLYECLAQLMTDHLEVQRWLFKMDGEFGSRGTAYCDVSHLSFRSWALQKYRRHGPQLWRMAWAQEPVLIKFQEEVPALLASHAKLFNTSCYPSWISFLEHFLKEGGTVEAYPPSDSVTCLTVDLLVEPGGEVHMLSCGDQLHEPGSMQVVGCSMPQTSICQHTLHSICMRVGQACHQRHILGLLSLDLVTFLELGTLEQQVWAVDLDIGYSNQLAMTQMMLFMTSGTLNCRTGCLEVPPLVINSKASARHKAPKALSVTSRFAVMSSKLFHTNLSMVHYSVFFQMCKAHRIGFDIKERQGSVFALHDSTERKSLGLVTISPDLKGALLTFAHNLSIIHQEISAPNLQGKTNFKKLIKNIEEVVGVTIQNAEIEKSA</sequence>
<feature type="domain" description="IQCH-like ATP-grasp" evidence="2">
    <location>
        <begin position="634"/>
        <end position="899"/>
    </location>
</feature>
<proteinExistence type="predicted"/>
<dbReference type="PROSITE" id="PS50096">
    <property type="entry name" value="IQ"/>
    <property type="match status" value="1"/>
</dbReference>
<evidence type="ECO:0000313" key="5">
    <source>
        <dbReference type="Proteomes" id="UP000694621"/>
    </source>
</evidence>
<feature type="region of interest" description="Disordered" evidence="1">
    <location>
        <begin position="256"/>
        <end position="279"/>
    </location>
</feature>
<dbReference type="KEGG" id="amex:103026208"/>
<accession>A0A8B9LAX0</accession>